<protein>
    <recommendedName>
        <fullName evidence="5">Nucleoside triphosphate hydrolase</fullName>
    </recommendedName>
</protein>
<gene>
    <name evidence="2" type="primary">ycjX</name>
    <name evidence="2" type="ORF">PCAR9_A30663</name>
    <name evidence="1" type="ORF">PCARR_a2189</name>
</gene>
<dbReference type="RefSeq" id="WP_104643027.1">
    <property type="nucleotide sequence ID" value="NZ_AQGW01000023.1"/>
</dbReference>
<dbReference type="SUPFAM" id="SSF52540">
    <property type="entry name" value="P-loop containing nucleoside triphosphate hydrolases"/>
    <property type="match status" value="1"/>
</dbReference>
<proteinExistence type="predicted"/>
<dbReference type="InterPro" id="IPR027417">
    <property type="entry name" value="P-loop_NTPase"/>
</dbReference>
<evidence type="ECO:0000313" key="1">
    <source>
        <dbReference type="EMBL" id="MBE0383866.1"/>
    </source>
</evidence>
<reference evidence="1 4" key="1">
    <citation type="submission" date="2015-06" db="EMBL/GenBank/DDBJ databases">
        <title>Genome sequence of Pseudoalteromonas carrageenovora.</title>
        <authorList>
            <person name="Xie B.-B."/>
            <person name="Rong J.-C."/>
            <person name="Qin Q.-L."/>
            <person name="Zhang Y.-Z."/>
        </authorList>
    </citation>
    <scope>NUCLEOTIDE SEQUENCE [LARGE SCALE GENOMIC DNA]</scope>
    <source>
        <strain evidence="1 4">IAM 12662</strain>
    </source>
</reference>
<dbReference type="Pfam" id="PF04317">
    <property type="entry name" value="DUF463"/>
    <property type="match status" value="1"/>
</dbReference>
<dbReference type="PANTHER" id="PTHR38605:SF1">
    <property type="entry name" value="ATPASE"/>
    <property type="match status" value="1"/>
</dbReference>
<dbReference type="AlphaFoldDB" id="A0A2K4XAY7"/>
<evidence type="ECO:0000313" key="4">
    <source>
        <dbReference type="Proteomes" id="UP000615003"/>
    </source>
</evidence>
<evidence type="ECO:0008006" key="5">
    <source>
        <dbReference type="Google" id="ProtNLM"/>
    </source>
</evidence>
<dbReference type="PANTHER" id="PTHR38605">
    <property type="entry name" value="ATPASE-RELATED"/>
    <property type="match status" value="1"/>
</dbReference>
<dbReference type="PIRSF" id="PIRSF019381">
    <property type="entry name" value="YcjX"/>
    <property type="match status" value="1"/>
</dbReference>
<keyword evidence="4" id="KW-1185">Reference proteome</keyword>
<dbReference type="OrthoDB" id="9777645at2"/>
<dbReference type="EMBL" id="LT965928">
    <property type="protein sequence ID" value="SOU41481.1"/>
    <property type="molecule type" value="Genomic_DNA"/>
</dbReference>
<evidence type="ECO:0000313" key="2">
    <source>
        <dbReference type="EMBL" id="SOU41481.1"/>
    </source>
</evidence>
<organism evidence="2 3">
    <name type="scientific">Pseudoalteromonas carrageenovora IAM 12662</name>
    <dbReference type="NCBI Taxonomy" id="1314868"/>
    <lineage>
        <taxon>Bacteria</taxon>
        <taxon>Pseudomonadati</taxon>
        <taxon>Pseudomonadota</taxon>
        <taxon>Gammaproteobacteria</taxon>
        <taxon>Alteromonadales</taxon>
        <taxon>Pseudoalteromonadaceae</taxon>
        <taxon>Pseudoalteromonas</taxon>
    </lineage>
</organism>
<dbReference type="InterPro" id="IPR007413">
    <property type="entry name" value="YcjX-like"/>
</dbReference>
<evidence type="ECO:0000313" key="3">
    <source>
        <dbReference type="Proteomes" id="UP000238288"/>
    </source>
</evidence>
<reference evidence="2 3" key="2">
    <citation type="submission" date="2017-11" db="EMBL/GenBank/DDBJ databases">
        <authorList>
            <person name="Han C.G."/>
        </authorList>
    </citation>
    <scope>NUCLEOTIDE SEQUENCE [LARGE SCALE GENOMIC DNA]</scope>
    <source>
        <strain evidence="3">ATCC 43555</strain>
        <strain evidence="2">ATCC43555</strain>
    </source>
</reference>
<dbReference type="Proteomes" id="UP000615003">
    <property type="component" value="Unassembled WGS sequence"/>
</dbReference>
<sequence>MSSTSFAKKTFKSIKGSAQKALHRSLDQHVKLAVTGLSGSGKTAFITALVKHLTTQSDDKNLPFFDVMREHRHIATKVVPQEALKVPTFDYPRALNALLPSDGEPTWPASTERINTLRLAIKYQSASGLRGHFSPQSTLYLDIIDYPGEWLLDLPMLEQSYSLWCEQQYPLLLQHPRVNTSTEFLNALEQLDLNAPVDEGLLAHIAALYQSMLVGLKKDTKLAMLQPGRMLMPGDLQGAPLLLFFPVNAQHIKSDEVVPGSNLAHLIKRFNAYVKEVVKPFYNEHFKHFDRQIVLVDVLSALNEGHETLQEQSSVINQLLAHFNYGESGFFKRLFKPNIDKILFAANKSDHISAKHHKDLALLLDSLVHEQSNHLKFDGVQIETMAMSSITATQPRQVADKGQTLDCIYGKPLNEQDWLTYLPPQPPNRMLNKNEWPAQGFEFLSFAPMPNPDKQLKHIRLDHAMQYLLGDKLS</sequence>
<name>A0A2K4XAY7_PSEVC</name>
<accession>A0A2K4XAY7</accession>
<dbReference type="GeneID" id="93664160"/>
<dbReference type="EMBL" id="AQGW01000023">
    <property type="protein sequence ID" value="MBE0383866.1"/>
    <property type="molecule type" value="Genomic_DNA"/>
</dbReference>
<dbReference type="Proteomes" id="UP000238288">
    <property type="component" value="Chromosome PCAR9a"/>
</dbReference>